<dbReference type="AlphaFoldDB" id="A0A644XAQ8"/>
<protein>
    <submittedName>
        <fullName evidence="1">Uncharacterized protein</fullName>
    </submittedName>
</protein>
<organism evidence="1">
    <name type="scientific">bioreactor metagenome</name>
    <dbReference type="NCBI Taxonomy" id="1076179"/>
    <lineage>
        <taxon>unclassified sequences</taxon>
        <taxon>metagenomes</taxon>
        <taxon>ecological metagenomes</taxon>
    </lineage>
</organism>
<name>A0A644XAQ8_9ZZZZ</name>
<comment type="caution">
    <text evidence="1">The sequence shown here is derived from an EMBL/GenBank/DDBJ whole genome shotgun (WGS) entry which is preliminary data.</text>
</comment>
<evidence type="ECO:0000313" key="1">
    <source>
        <dbReference type="EMBL" id="MPM13316.1"/>
    </source>
</evidence>
<reference evidence="1" key="1">
    <citation type="submission" date="2019-08" db="EMBL/GenBank/DDBJ databases">
        <authorList>
            <person name="Kucharzyk K."/>
            <person name="Murdoch R.W."/>
            <person name="Higgins S."/>
            <person name="Loffler F."/>
        </authorList>
    </citation>
    <scope>NUCLEOTIDE SEQUENCE</scope>
</reference>
<proteinExistence type="predicted"/>
<dbReference type="EMBL" id="VSSQ01002102">
    <property type="protein sequence ID" value="MPM13316.1"/>
    <property type="molecule type" value="Genomic_DNA"/>
</dbReference>
<gene>
    <name evidence="1" type="ORF">SDC9_59672</name>
</gene>
<sequence>MRYWFFYKYAKPACLSGKPLASASKTFDEITTIDCFIFTFGNTSIFKASHGFEPSGIQKTHLQTCQAHACKSLCE</sequence>
<accession>A0A644XAQ8</accession>